<keyword evidence="2" id="KW-1185">Reference proteome</keyword>
<dbReference type="OrthoDB" id="6715035at2"/>
<dbReference type="EMBL" id="AQFM01000036">
    <property type="protein sequence ID" value="EOR08195.1"/>
    <property type="molecule type" value="Genomic_DNA"/>
</dbReference>
<comment type="caution">
    <text evidence="1">The sequence shown here is derived from an EMBL/GenBank/DDBJ whole genome shotgun (WGS) entry which is preliminary data.</text>
</comment>
<organism evidence="1 2">
    <name type="scientific">Acinetobacter tandoii DSM 14970 = CIP 107469</name>
    <dbReference type="NCBI Taxonomy" id="1120927"/>
    <lineage>
        <taxon>Bacteria</taxon>
        <taxon>Pseudomonadati</taxon>
        <taxon>Pseudomonadota</taxon>
        <taxon>Gammaproteobacteria</taxon>
        <taxon>Moraxellales</taxon>
        <taxon>Moraxellaceae</taxon>
        <taxon>Acinetobacter</taxon>
    </lineage>
</organism>
<accession>R9B1M2</accession>
<proteinExistence type="predicted"/>
<evidence type="ECO:0000313" key="2">
    <source>
        <dbReference type="Proteomes" id="UP000016201"/>
    </source>
</evidence>
<dbReference type="PATRIC" id="fig|1120927.3.peg.1503"/>
<protein>
    <submittedName>
        <fullName evidence="1">Uncharacterized protein</fullName>
    </submittedName>
</protein>
<evidence type="ECO:0000313" key="1">
    <source>
        <dbReference type="EMBL" id="EOR08195.1"/>
    </source>
</evidence>
<dbReference type="Proteomes" id="UP000016201">
    <property type="component" value="Unassembled WGS sequence"/>
</dbReference>
<dbReference type="AlphaFoldDB" id="R9B1M2"/>
<dbReference type="RefSeq" id="WP_016166635.1">
    <property type="nucleotide sequence ID" value="NZ_JHZG01000011.1"/>
</dbReference>
<reference evidence="1 2" key="1">
    <citation type="submission" date="2013-03" db="EMBL/GenBank/DDBJ databases">
        <title>The Genome Sequence of Acinetobacter tandoii CIP 107469.</title>
        <authorList>
            <consortium name="The Broad Institute Genome Sequencing Platform"/>
            <consortium name="The Broad Institute Genome Sequencing Center for Infectious Disease"/>
            <person name="Cerqueira G."/>
            <person name="Feldgarden M."/>
            <person name="Courvalin P."/>
            <person name="Perichon B."/>
            <person name="Grillot-Courvalin C."/>
            <person name="Clermont D."/>
            <person name="Rocha E."/>
            <person name="Yoon E.-J."/>
            <person name="Nemec A."/>
            <person name="Walker B."/>
            <person name="Young S.K."/>
            <person name="Zeng Q."/>
            <person name="Gargeya S."/>
            <person name="Fitzgerald M."/>
            <person name="Haas B."/>
            <person name="Abouelleil A."/>
            <person name="Alvarado L."/>
            <person name="Arachchi H.M."/>
            <person name="Berlin A.M."/>
            <person name="Chapman S.B."/>
            <person name="Dewar J."/>
            <person name="Goldberg J."/>
            <person name="Griggs A."/>
            <person name="Gujja S."/>
            <person name="Hansen M."/>
            <person name="Howarth C."/>
            <person name="Imamovic A."/>
            <person name="Larimer J."/>
            <person name="McCowan C."/>
            <person name="Murphy C."/>
            <person name="Neiman D."/>
            <person name="Pearson M."/>
            <person name="Priest M."/>
            <person name="Roberts A."/>
            <person name="Saif S."/>
            <person name="Shea T."/>
            <person name="Sisk P."/>
            <person name="Sykes S."/>
            <person name="Wortman J."/>
            <person name="Nusbaum C."/>
            <person name="Birren B."/>
        </authorList>
    </citation>
    <scope>NUCLEOTIDE SEQUENCE [LARGE SCALE GENOMIC DNA]</scope>
    <source>
        <strain evidence="1 2">CIP 107469</strain>
    </source>
</reference>
<name>R9B1M2_9GAMM</name>
<gene>
    <name evidence="1" type="ORF">I593_01550</name>
</gene>
<sequence>MNKNKMLVINHIEPVGLIAENGSDLAKAFCNLYFVQAVNEIADQNDIEAIHFMGSVAGHALCQMFSQNIKFDQLDSVLAQLRSYVIQTQGA</sequence>